<feature type="region of interest" description="Disordered" evidence="4">
    <location>
        <begin position="1"/>
        <end position="50"/>
    </location>
</feature>
<dbReference type="PANTHER" id="PTHR12928">
    <property type="entry name" value="FRG1 PROTEIN"/>
    <property type="match status" value="1"/>
</dbReference>
<dbReference type="GO" id="GO:0051015">
    <property type="term" value="F:actin filament binding"/>
    <property type="evidence" value="ECO:0007669"/>
    <property type="project" value="TreeGrafter"/>
</dbReference>
<dbReference type="GO" id="GO:0071013">
    <property type="term" value="C:catalytic step 2 spliceosome"/>
    <property type="evidence" value="ECO:0007669"/>
    <property type="project" value="TreeGrafter"/>
</dbReference>
<keyword evidence="6" id="KW-1185">Reference proteome</keyword>
<feature type="compositionally biased region" description="Basic and acidic residues" evidence="4">
    <location>
        <begin position="152"/>
        <end position="167"/>
    </location>
</feature>
<dbReference type="InParanoid" id="A0A2K1QTC5"/>
<feature type="region of interest" description="Disordered" evidence="4">
    <location>
        <begin position="273"/>
        <end position="297"/>
    </location>
</feature>
<evidence type="ECO:0000313" key="5">
    <source>
        <dbReference type="EMBL" id="PNS18190.1"/>
    </source>
</evidence>
<comment type="similarity">
    <text evidence="2">Belongs to the FRG1 family.</text>
</comment>
<reference evidence="5 6" key="1">
    <citation type="submission" date="2017-06" db="EMBL/GenBank/DDBJ databases">
        <title>Draft genome sequence of a variant of Elsinoe murrayae.</title>
        <authorList>
            <person name="Cheng Q."/>
        </authorList>
    </citation>
    <scope>NUCLEOTIDE SEQUENCE [LARGE SCALE GENOMIC DNA]</scope>
    <source>
        <strain evidence="5 6">CQ-2017a</strain>
    </source>
</reference>
<name>A0A2K1QTC5_9PEZI</name>
<organism evidence="5 6">
    <name type="scientific">Sphaceloma murrayae</name>
    <dbReference type="NCBI Taxonomy" id="2082308"/>
    <lineage>
        <taxon>Eukaryota</taxon>
        <taxon>Fungi</taxon>
        <taxon>Dikarya</taxon>
        <taxon>Ascomycota</taxon>
        <taxon>Pezizomycotina</taxon>
        <taxon>Dothideomycetes</taxon>
        <taxon>Dothideomycetidae</taxon>
        <taxon>Myriangiales</taxon>
        <taxon>Elsinoaceae</taxon>
        <taxon>Sphaceloma</taxon>
    </lineage>
</organism>
<sequence length="297" mass="32381">MPKPLTFKGNARLKKRKRAVSPSGPSSLSQPEAVAHDASEAGDWVHPDQPSDISGPVLVIFPTTSPTTCLASDANGAVFASKVENMVEGAAGSAEPSEVRQVWVANRVVGSAEVGFRGSHGRYLGVDGAGKAEAVREARGVEEGFEIVKGGVREIDEQDGTEEKGKEEEEEEEEEEDGLVAVDTLAPIFHLKDAKGRYLTATPSPLDESKIVIQAKRDRVTAASAVIIRMQAKFKPKLEQAKKERAYEKIGRAQIEREAGRTLKDDEVKRLKKARRKGTYHEEMLDVRAKGKHDKFA</sequence>
<evidence type="ECO:0000256" key="3">
    <source>
        <dbReference type="ARBA" id="ARBA00023242"/>
    </source>
</evidence>
<dbReference type="PANTHER" id="PTHR12928:SF0">
    <property type="entry name" value="FSHD REGION GENE 1"/>
    <property type="match status" value="1"/>
</dbReference>
<dbReference type="EMBL" id="NKHZ01000043">
    <property type="protein sequence ID" value="PNS18190.1"/>
    <property type="molecule type" value="Genomic_DNA"/>
</dbReference>
<feature type="compositionally biased region" description="Basic and acidic residues" evidence="4">
    <location>
        <begin position="34"/>
        <end position="46"/>
    </location>
</feature>
<comment type="caution">
    <text evidence="5">The sequence shown here is derived from an EMBL/GenBank/DDBJ whole genome shotgun (WGS) entry which is preliminary data.</text>
</comment>
<protein>
    <submittedName>
        <fullName evidence="5">Protein frg1</fullName>
    </submittedName>
</protein>
<dbReference type="GO" id="GO:0005730">
    <property type="term" value="C:nucleolus"/>
    <property type="evidence" value="ECO:0007669"/>
    <property type="project" value="UniProtKB-SubCell"/>
</dbReference>
<gene>
    <name evidence="5" type="ORF">CAC42_7559</name>
</gene>
<dbReference type="STRING" id="2082308.A0A2K1QTC5"/>
<dbReference type="AlphaFoldDB" id="A0A2K1QTC5"/>
<dbReference type="Gene3D" id="2.80.10.50">
    <property type="match status" value="1"/>
</dbReference>
<evidence type="ECO:0000256" key="4">
    <source>
        <dbReference type="SAM" id="MobiDB-lite"/>
    </source>
</evidence>
<feature type="region of interest" description="Disordered" evidence="4">
    <location>
        <begin position="152"/>
        <end position="177"/>
    </location>
</feature>
<dbReference type="InterPro" id="IPR008999">
    <property type="entry name" value="Actin-crosslinking"/>
</dbReference>
<accession>A0A2K1QTC5</accession>
<proteinExistence type="inferred from homology"/>
<evidence type="ECO:0000313" key="6">
    <source>
        <dbReference type="Proteomes" id="UP000243797"/>
    </source>
</evidence>
<dbReference type="Pfam" id="PF06229">
    <property type="entry name" value="FRG1"/>
    <property type="match status" value="1"/>
</dbReference>
<evidence type="ECO:0000256" key="2">
    <source>
        <dbReference type="ARBA" id="ARBA00010878"/>
    </source>
</evidence>
<feature type="compositionally biased region" description="Acidic residues" evidence="4">
    <location>
        <begin position="168"/>
        <end position="177"/>
    </location>
</feature>
<dbReference type="InterPro" id="IPR010414">
    <property type="entry name" value="FRG1"/>
</dbReference>
<comment type="subcellular location">
    <subcellularLocation>
        <location evidence="1">Nucleus</location>
        <location evidence="1">Nucleolus</location>
    </subcellularLocation>
</comment>
<feature type="compositionally biased region" description="Basic and acidic residues" evidence="4">
    <location>
        <begin position="279"/>
        <end position="297"/>
    </location>
</feature>
<dbReference type="Proteomes" id="UP000243797">
    <property type="component" value="Unassembled WGS sequence"/>
</dbReference>
<keyword evidence="3" id="KW-0539">Nucleus</keyword>
<dbReference type="CDD" id="cd23339">
    <property type="entry name" value="beta-trefoil_FSCN_fungal_FRG1-like"/>
    <property type="match status" value="1"/>
</dbReference>
<dbReference type="OrthoDB" id="5539371at2759"/>
<dbReference type="SUPFAM" id="SSF50405">
    <property type="entry name" value="Actin-crosslinking proteins"/>
    <property type="match status" value="1"/>
</dbReference>
<evidence type="ECO:0000256" key="1">
    <source>
        <dbReference type="ARBA" id="ARBA00004604"/>
    </source>
</evidence>